<keyword evidence="3 6" id="KW-1133">Transmembrane helix</keyword>
<dbReference type="InterPro" id="IPR038770">
    <property type="entry name" value="Na+/solute_symporter_sf"/>
</dbReference>
<keyword evidence="4 6" id="KW-0472">Membrane</keyword>
<feature type="transmembrane region" description="Helical" evidence="6">
    <location>
        <begin position="215"/>
        <end position="233"/>
    </location>
</feature>
<feature type="transmembrane region" description="Helical" evidence="6">
    <location>
        <begin position="92"/>
        <end position="113"/>
    </location>
</feature>
<evidence type="ECO:0000256" key="1">
    <source>
        <dbReference type="ARBA" id="ARBA00004141"/>
    </source>
</evidence>
<dbReference type="Gene3D" id="1.20.1530.20">
    <property type="match status" value="1"/>
</dbReference>
<keyword evidence="2 6" id="KW-0812">Transmembrane</keyword>
<dbReference type="EMBL" id="CP070371">
    <property type="protein sequence ID" value="QRZ15779.1"/>
    <property type="molecule type" value="Genomic_DNA"/>
</dbReference>
<gene>
    <name evidence="8" type="ORF">JWJ88_15880</name>
</gene>
<dbReference type="SUPFAM" id="SSF52540">
    <property type="entry name" value="P-loop containing nucleoside triphosphate hydrolases"/>
    <property type="match status" value="1"/>
</dbReference>
<feature type="transmembrane region" description="Helical" evidence="6">
    <location>
        <begin position="245"/>
        <end position="266"/>
    </location>
</feature>
<comment type="subcellular location">
    <subcellularLocation>
        <location evidence="1">Membrane</location>
        <topology evidence="1">Multi-pass membrane protein</topology>
    </subcellularLocation>
</comment>
<feature type="transmembrane region" description="Helical" evidence="6">
    <location>
        <begin position="57"/>
        <end position="77"/>
    </location>
</feature>
<keyword evidence="9" id="KW-1185">Reference proteome</keyword>
<evidence type="ECO:0000259" key="7">
    <source>
        <dbReference type="Pfam" id="PF02492"/>
    </source>
</evidence>
<evidence type="ECO:0000256" key="6">
    <source>
        <dbReference type="SAM" id="Phobius"/>
    </source>
</evidence>
<dbReference type="Pfam" id="PF02492">
    <property type="entry name" value="cobW"/>
    <property type="match status" value="1"/>
</dbReference>
<accession>A0ABX7JQ33</accession>
<dbReference type="CDD" id="cd03112">
    <property type="entry name" value="CobW-like"/>
    <property type="match status" value="1"/>
</dbReference>
<evidence type="ECO:0000256" key="4">
    <source>
        <dbReference type="ARBA" id="ARBA00023136"/>
    </source>
</evidence>
<dbReference type="Gene3D" id="3.40.50.300">
    <property type="entry name" value="P-loop containing nucleotide triphosphate hydrolases"/>
    <property type="match status" value="1"/>
</dbReference>
<protein>
    <recommendedName>
        <fullName evidence="7">CobW/HypB/UreG nucleotide-binding domain-containing protein</fullName>
    </recommendedName>
</protein>
<dbReference type="InterPro" id="IPR051316">
    <property type="entry name" value="Zinc-reg_GTPase_activator"/>
</dbReference>
<feature type="transmembrane region" description="Helical" evidence="6">
    <location>
        <begin position="146"/>
        <end position="164"/>
    </location>
</feature>
<feature type="domain" description="CobW/HypB/UreG nucleotide-binding" evidence="7">
    <location>
        <begin position="384"/>
        <end position="563"/>
    </location>
</feature>
<dbReference type="InterPro" id="IPR003495">
    <property type="entry name" value="CobW/HypB/UreG_nucleotide-bd"/>
</dbReference>
<feature type="region of interest" description="Disordered" evidence="5">
    <location>
        <begin position="319"/>
        <end position="377"/>
    </location>
</feature>
<feature type="compositionally biased region" description="Basic and acidic residues" evidence="5">
    <location>
        <begin position="724"/>
        <end position="746"/>
    </location>
</feature>
<feature type="region of interest" description="Disordered" evidence="5">
    <location>
        <begin position="722"/>
        <end position="746"/>
    </location>
</feature>
<dbReference type="InterPro" id="IPR002657">
    <property type="entry name" value="BilAc:Na_symport/Acr3"/>
</dbReference>
<organism evidence="8 9">
    <name type="scientific">Paracoccus methylovorus</name>
    <dbReference type="NCBI Taxonomy" id="2812658"/>
    <lineage>
        <taxon>Bacteria</taxon>
        <taxon>Pseudomonadati</taxon>
        <taxon>Pseudomonadota</taxon>
        <taxon>Alphaproteobacteria</taxon>
        <taxon>Rhodobacterales</taxon>
        <taxon>Paracoccaceae</taxon>
        <taxon>Paracoccus</taxon>
    </lineage>
</organism>
<sequence>MPAIPRATSSASCIWMPSLKSRPNRSYPLPRSGQIPRRRGMMTTVETNSGGGPAEGFAIVALLVGAISLGALVGWLSPEMGERLSGGVDPTLLLLVALLFFEVRLRAVAAGFANLRFMEIAWGANFLIVPVIGFASASLFLSGQPLLFTGLLIYFISPCTDWFLGFTRMARGDTALGAALIPVNMVSQLLLYPVWLWLFTRHTGVSDFGTIPEVLLHWFLVPFAATQALRFVLEKLLPEASFVRLSDGVGFAVPLVTAALIVQIFAANIGTIAGHLAAFGIILVAIFLFFVATFLMGEGLGPNLPAALSAAGPAGDDYGRAQRAADAGGDGGGDPGPAADPCRHRHRDAGRIPPSDRAEAGPARAAPPERSFPMKPGKPADQIPVFLLTGFLGAGKTTILNRILENPAFHDTALVINEFGLVPVDHDLVREGKEQPMVTTTGCICCTVGSDLRSSLDELLVGRRDGSLPPFSRVIVETTGLADPAPIINSLIPGGVVAMSLRDHAVARAFRLSGVIAVVDVQGIGAVLDSHPESLRQIAFADHVVLTRTDAASAGDWPEKLKRLNPGLRIHDGADPSFQPAVLLEPASYSAFGKGEGVEAWLAAPVAKTSARDRGQCRSRPPAPRPNRGPDADAGYGADLGLCAACRADLPARGRKRPPAQVNCLAALRTALRQWSGMPLCPDRLCPRCSGRRREHQAQCRRPTAQTILDISLNPNPKRRWQWCRHDPSSQMEGKHDQHRDGTPSD</sequence>
<dbReference type="InterPro" id="IPR027417">
    <property type="entry name" value="P-loop_NTPase"/>
</dbReference>
<reference evidence="8 9" key="1">
    <citation type="submission" date="2021-02" db="EMBL/GenBank/DDBJ databases">
        <title>Paracoccus methylovroum sp.nov., a new methanol and methylamine utilizing methylotrophic denitrifer.</title>
        <authorList>
            <person name="Timsy T."/>
            <person name="Behrendt U."/>
            <person name="Ulrich A."/>
            <person name="Spanner T."/>
            <person name="Foesel B.U."/>
            <person name="Horn M.A."/>
            <person name="Kolb S."/>
        </authorList>
    </citation>
    <scope>NUCLEOTIDE SEQUENCE [LARGE SCALE GENOMIC DNA]</scope>
    <source>
        <strain evidence="8 9">H4-D09</strain>
    </source>
</reference>
<feature type="region of interest" description="Disordered" evidence="5">
    <location>
        <begin position="611"/>
        <end position="633"/>
    </location>
</feature>
<dbReference type="Proteomes" id="UP000663629">
    <property type="component" value="Chromosome 2"/>
</dbReference>
<evidence type="ECO:0000313" key="9">
    <source>
        <dbReference type="Proteomes" id="UP000663629"/>
    </source>
</evidence>
<feature type="compositionally biased region" description="Low complexity" evidence="5">
    <location>
        <begin position="360"/>
        <end position="369"/>
    </location>
</feature>
<feature type="transmembrane region" description="Helical" evidence="6">
    <location>
        <begin position="272"/>
        <end position="295"/>
    </location>
</feature>
<evidence type="ECO:0000256" key="3">
    <source>
        <dbReference type="ARBA" id="ARBA00022989"/>
    </source>
</evidence>
<evidence type="ECO:0000313" key="8">
    <source>
        <dbReference type="EMBL" id="QRZ15779.1"/>
    </source>
</evidence>
<feature type="transmembrane region" description="Helical" evidence="6">
    <location>
        <begin position="176"/>
        <end position="195"/>
    </location>
</feature>
<proteinExistence type="predicted"/>
<name>A0ABX7JQ33_9RHOB</name>
<dbReference type="Pfam" id="PF01758">
    <property type="entry name" value="SBF"/>
    <property type="match status" value="1"/>
</dbReference>
<dbReference type="PANTHER" id="PTHR13748">
    <property type="entry name" value="COBW-RELATED"/>
    <property type="match status" value="1"/>
</dbReference>
<evidence type="ECO:0000256" key="5">
    <source>
        <dbReference type="SAM" id="MobiDB-lite"/>
    </source>
</evidence>
<feature type="transmembrane region" description="Helical" evidence="6">
    <location>
        <begin position="120"/>
        <end position="140"/>
    </location>
</feature>
<dbReference type="PANTHER" id="PTHR13748:SF62">
    <property type="entry name" value="COBW DOMAIN-CONTAINING PROTEIN"/>
    <property type="match status" value="1"/>
</dbReference>
<evidence type="ECO:0000256" key="2">
    <source>
        <dbReference type="ARBA" id="ARBA00022692"/>
    </source>
</evidence>